<keyword evidence="3" id="KW-1185">Reference proteome</keyword>
<dbReference type="OrthoDB" id="9772485at2"/>
<dbReference type="AlphaFoldDB" id="A0A1H5ZXP9"/>
<feature type="domain" description="Glycosyl transferase family 1" evidence="1">
    <location>
        <begin position="207"/>
        <end position="365"/>
    </location>
</feature>
<name>A0A1H5ZXP9_9VIBR</name>
<dbReference type="Pfam" id="PF00534">
    <property type="entry name" value="Glycos_transf_1"/>
    <property type="match status" value="1"/>
</dbReference>
<dbReference type="InterPro" id="IPR001296">
    <property type="entry name" value="Glyco_trans_1"/>
</dbReference>
<reference evidence="3" key="1">
    <citation type="submission" date="2016-10" db="EMBL/GenBank/DDBJ databases">
        <authorList>
            <person name="Varghese N."/>
            <person name="Submissions S."/>
        </authorList>
    </citation>
    <scope>NUCLEOTIDE SEQUENCE [LARGE SCALE GENOMIC DNA]</scope>
    <source>
        <strain evidence="3">CGMCC 1.7062</strain>
    </source>
</reference>
<evidence type="ECO:0000313" key="2">
    <source>
        <dbReference type="EMBL" id="SEG41229.1"/>
    </source>
</evidence>
<dbReference type="RefSeq" id="WP_103880974.1">
    <property type="nucleotide sequence ID" value="NZ_FNVG01000013.1"/>
</dbReference>
<protein>
    <submittedName>
        <fullName evidence="2">Glycosyltransferase involved in cell wall bisynthesis</fullName>
    </submittedName>
</protein>
<organism evidence="2 3">
    <name type="scientific">Vibrio hangzhouensis</name>
    <dbReference type="NCBI Taxonomy" id="462991"/>
    <lineage>
        <taxon>Bacteria</taxon>
        <taxon>Pseudomonadati</taxon>
        <taxon>Pseudomonadota</taxon>
        <taxon>Gammaproteobacteria</taxon>
        <taxon>Vibrionales</taxon>
        <taxon>Vibrionaceae</taxon>
        <taxon>Vibrio</taxon>
    </lineage>
</organism>
<dbReference type="GO" id="GO:0016757">
    <property type="term" value="F:glycosyltransferase activity"/>
    <property type="evidence" value="ECO:0007669"/>
    <property type="project" value="InterPro"/>
</dbReference>
<dbReference type="SUPFAM" id="SSF53756">
    <property type="entry name" value="UDP-Glycosyltransferase/glycogen phosphorylase"/>
    <property type="match status" value="1"/>
</dbReference>
<sequence>MKTLGYVLSDFPVLSETFVGTEMRAMIAQGYRVRPLAFNVNPGSGQPADSALVDEARTITHVSLIQALSSWLRSPIRSCKAIRFVLQQTGLPKKSLIRSAGQLAYIARKQHCDHLHAHFALHTTATAITAAKLLDCQVSFVGHGFDVYAQPADLPLKLSSSSFAIAVCKDMQQRFRNLSPTSLVHLVACGIELQRYPFRPVAKHNGRLLFVGRLTEKKGLSDLFEGLALLPESDRPQLDLVGDGELKSDLNTLAKKLGIDEYIHFLGSRHAEWIIANAAHYIALCTPFCEAKNGDRDTGPVVVKEAMALGLPVICSQFMGCEEMVTEDTGVLVPPKAPPQLATAITAMRSLSEVERLKLVQRARNRVSHFYSATVSGIQLAKAIEGAC</sequence>
<proteinExistence type="predicted"/>
<dbReference type="EMBL" id="FNVG01000013">
    <property type="protein sequence ID" value="SEG41229.1"/>
    <property type="molecule type" value="Genomic_DNA"/>
</dbReference>
<dbReference type="PANTHER" id="PTHR12526">
    <property type="entry name" value="GLYCOSYLTRANSFERASE"/>
    <property type="match status" value="1"/>
</dbReference>
<dbReference type="Gene3D" id="3.40.50.2000">
    <property type="entry name" value="Glycogen Phosphorylase B"/>
    <property type="match status" value="2"/>
</dbReference>
<keyword evidence="2" id="KW-0808">Transferase</keyword>
<evidence type="ECO:0000313" key="3">
    <source>
        <dbReference type="Proteomes" id="UP000236721"/>
    </source>
</evidence>
<accession>A0A1H5ZXP9</accession>
<gene>
    <name evidence="2" type="ORF">SAMN04488244_11376</name>
</gene>
<dbReference type="GO" id="GO:1901135">
    <property type="term" value="P:carbohydrate derivative metabolic process"/>
    <property type="evidence" value="ECO:0007669"/>
    <property type="project" value="UniProtKB-ARBA"/>
</dbReference>
<dbReference type="Proteomes" id="UP000236721">
    <property type="component" value="Unassembled WGS sequence"/>
</dbReference>
<evidence type="ECO:0000259" key="1">
    <source>
        <dbReference type="Pfam" id="PF00534"/>
    </source>
</evidence>